<evidence type="ECO:0000256" key="8">
    <source>
        <dbReference type="ARBA" id="ARBA00022982"/>
    </source>
</evidence>
<keyword evidence="4" id="KW-0813">Transport</keyword>
<dbReference type="InterPro" id="IPR002429">
    <property type="entry name" value="CcO_II-like_C"/>
</dbReference>
<dbReference type="InterPro" id="IPR036257">
    <property type="entry name" value="Cyt_c_oxidase_su2_TM_sf"/>
</dbReference>
<sequence length="251" mass="27709">MAALPIHGASLLFLRMPPNASLHGVAVDHLMLWNLAALLPCFVAAQAWIIFAMVRRKKAAVLKTYSHLVERLLLAAFCAMYLWMAITAQHLWAVNRFEGASAESMQVEVVGQQFQWYFRYPGADAAFGIARPSLVNAAAGNPLGLDPQDARGADDIVSSVLVLPLGREVDLRLRSLDVIHGFFIPAMRLKENTVPGLVLHVHFTPIAVGTYPILCSQVCGSGHARMQAQLRVVSPDAYRQWLQQHAKEHSR</sequence>
<keyword evidence="9 12" id="KW-1133">Transmembrane helix</keyword>
<dbReference type="GO" id="GO:0042773">
    <property type="term" value="P:ATP synthesis coupled electron transport"/>
    <property type="evidence" value="ECO:0007669"/>
    <property type="project" value="TreeGrafter"/>
</dbReference>
<dbReference type="PANTHER" id="PTHR22888">
    <property type="entry name" value="CYTOCHROME C OXIDASE, SUBUNIT II"/>
    <property type="match status" value="1"/>
</dbReference>
<evidence type="ECO:0000313" key="15">
    <source>
        <dbReference type="Proteomes" id="UP000538666"/>
    </source>
</evidence>
<dbReference type="Gene3D" id="1.10.287.90">
    <property type="match status" value="1"/>
</dbReference>
<keyword evidence="15" id="KW-1185">Reference proteome</keyword>
<keyword evidence="6" id="KW-0479">Metal-binding</keyword>
<reference evidence="14 15" key="1">
    <citation type="submission" date="2020-08" db="EMBL/GenBank/DDBJ databases">
        <title>Genomic Encyclopedia of Type Strains, Phase IV (KMG-IV): sequencing the most valuable type-strain genomes for metagenomic binning, comparative biology and taxonomic classification.</title>
        <authorList>
            <person name="Goeker M."/>
        </authorList>
    </citation>
    <scope>NUCLEOTIDE SEQUENCE [LARGE SCALE GENOMIC DNA]</scope>
    <source>
        <strain evidence="14 15">DSM 103733</strain>
    </source>
</reference>
<keyword evidence="10" id="KW-0186">Copper</keyword>
<evidence type="ECO:0000256" key="6">
    <source>
        <dbReference type="ARBA" id="ARBA00022723"/>
    </source>
</evidence>
<dbReference type="GO" id="GO:0016020">
    <property type="term" value="C:membrane"/>
    <property type="evidence" value="ECO:0007669"/>
    <property type="project" value="UniProtKB-SubCell"/>
</dbReference>
<dbReference type="InterPro" id="IPR001505">
    <property type="entry name" value="Copper_CuA"/>
</dbReference>
<dbReference type="RefSeq" id="WP_050060334.1">
    <property type="nucleotide sequence ID" value="NZ_JACHEK010000010.1"/>
</dbReference>
<evidence type="ECO:0000256" key="5">
    <source>
        <dbReference type="ARBA" id="ARBA00022692"/>
    </source>
</evidence>
<dbReference type="PROSITE" id="PS00078">
    <property type="entry name" value="COX2"/>
    <property type="match status" value="1"/>
</dbReference>
<dbReference type="PRINTS" id="PR01166">
    <property type="entry name" value="CYCOXIDASEII"/>
</dbReference>
<evidence type="ECO:0000256" key="1">
    <source>
        <dbReference type="ARBA" id="ARBA00004141"/>
    </source>
</evidence>
<evidence type="ECO:0000256" key="4">
    <source>
        <dbReference type="ARBA" id="ARBA00022448"/>
    </source>
</evidence>
<comment type="subcellular location">
    <subcellularLocation>
        <location evidence="1">Membrane</location>
        <topology evidence="1">Multi-pass membrane protein</topology>
    </subcellularLocation>
</comment>
<evidence type="ECO:0000256" key="3">
    <source>
        <dbReference type="ARBA" id="ARBA00012949"/>
    </source>
</evidence>
<feature type="transmembrane region" description="Helical" evidence="12">
    <location>
        <begin position="32"/>
        <end position="51"/>
    </location>
</feature>
<organism evidence="14 15">
    <name type="scientific">Silvibacterium bohemicum</name>
    <dbReference type="NCBI Taxonomy" id="1577686"/>
    <lineage>
        <taxon>Bacteria</taxon>
        <taxon>Pseudomonadati</taxon>
        <taxon>Acidobacteriota</taxon>
        <taxon>Terriglobia</taxon>
        <taxon>Terriglobales</taxon>
        <taxon>Acidobacteriaceae</taxon>
        <taxon>Silvibacterium</taxon>
    </lineage>
</organism>
<dbReference type="InterPro" id="IPR008972">
    <property type="entry name" value="Cupredoxin"/>
</dbReference>
<evidence type="ECO:0000256" key="7">
    <source>
        <dbReference type="ARBA" id="ARBA00022967"/>
    </source>
</evidence>
<evidence type="ECO:0000313" key="14">
    <source>
        <dbReference type="EMBL" id="MBB6146637.1"/>
    </source>
</evidence>
<comment type="similarity">
    <text evidence="2">Belongs to the cytochrome c oxidase subunit 2 family.</text>
</comment>
<dbReference type="Gene3D" id="2.60.40.420">
    <property type="entry name" value="Cupredoxins - blue copper proteins"/>
    <property type="match status" value="1"/>
</dbReference>
<dbReference type="AlphaFoldDB" id="A0A841K217"/>
<dbReference type="PROSITE" id="PS50857">
    <property type="entry name" value="COX2_CUA"/>
    <property type="match status" value="1"/>
</dbReference>
<evidence type="ECO:0000259" key="13">
    <source>
        <dbReference type="PROSITE" id="PS50857"/>
    </source>
</evidence>
<name>A0A841K217_9BACT</name>
<accession>A0A841K217</accession>
<dbReference type="Pfam" id="PF00116">
    <property type="entry name" value="COX2"/>
    <property type="match status" value="1"/>
</dbReference>
<keyword evidence="8" id="KW-0249">Electron transport</keyword>
<dbReference type="SUPFAM" id="SSF49503">
    <property type="entry name" value="Cupredoxins"/>
    <property type="match status" value="1"/>
</dbReference>
<evidence type="ECO:0000256" key="10">
    <source>
        <dbReference type="ARBA" id="ARBA00023008"/>
    </source>
</evidence>
<protein>
    <recommendedName>
        <fullName evidence="3">cytochrome-c oxidase</fullName>
        <ecNumber evidence="3">7.1.1.9</ecNumber>
    </recommendedName>
</protein>
<dbReference type="CDD" id="cd13919">
    <property type="entry name" value="CuRO_HCO_II_like_5"/>
    <property type="match status" value="1"/>
</dbReference>
<keyword evidence="5 12" id="KW-0812">Transmembrane</keyword>
<evidence type="ECO:0000256" key="9">
    <source>
        <dbReference type="ARBA" id="ARBA00022989"/>
    </source>
</evidence>
<gene>
    <name evidence="14" type="ORF">HNQ77_004616</name>
</gene>
<dbReference type="EC" id="7.1.1.9" evidence="3"/>
<keyword evidence="11 12" id="KW-0472">Membrane</keyword>
<feature type="domain" description="Cytochrome oxidase subunit II copper A binding" evidence="13">
    <location>
        <begin position="102"/>
        <end position="244"/>
    </location>
</feature>
<evidence type="ECO:0000256" key="12">
    <source>
        <dbReference type="SAM" id="Phobius"/>
    </source>
</evidence>
<dbReference type="GO" id="GO:0005507">
    <property type="term" value="F:copper ion binding"/>
    <property type="evidence" value="ECO:0007669"/>
    <property type="project" value="InterPro"/>
</dbReference>
<keyword evidence="7" id="KW-1278">Translocase</keyword>
<dbReference type="GO" id="GO:0004129">
    <property type="term" value="F:cytochrome-c oxidase activity"/>
    <property type="evidence" value="ECO:0007669"/>
    <property type="project" value="UniProtKB-EC"/>
</dbReference>
<dbReference type="EMBL" id="JACHEK010000010">
    <property type="protein sequence ID" value="MBB6146637.1"/>
    <property type="molecule type" value="Genomic_DNA"/>
</dbReference>
<dbReference type="InterPro" id="IPR045187">
    <property type="entry name" value="CcO_II"/>
</dbReference>
<dbReference type="Proteomes" id="UP000538666">
    <property type="component" value="Unassembled WGS sequence"/>
</dbReference>
<proteinExistence type="inferred from homology"/>
<evidence type="ECO:0000256" key="2">
    <source>
        <dbReference type="ARBA" id="ARBA00007866"/>
    </source>
</evidence>
<comment type="caution">
    <text evidence="14">The sequence shown here is derived from an EMBL/GenBank/DDBJ whole genome shotgun (WGS) entry which is preliminary data.</text>
</comment>
<evidence type="ECO:0000256" key="11">
    <source>
        <dbReference type="ARBA" id="ARBA00023136"/>
    </source>
</evidence>
<feature type="transmembrane region" description="Helical" evidence="12">
    <location>
        <begin position="72"/>
        <end position="92"/>
    </location>
</feature>
<dbReference type="PANTHER" id="PTHR22888:SF9">
    <property type="entry name" value="CYTOCHROME C OXIDASE SUBUNIT 2"/>
    <property type="match status" value="1"/>
</dbReference>